<dbReference type="NCBIfam" id="TIGR02152">
    <property type="entry name" value="D_ribokin_bact"/>
    <property type="match status" value="1"/>
</dbReference>
<comment type="caution">
    <text evidence="14">The sequence shown here is derived from an EMBL/GenBank/DDBJ whole genome shotgun (WGS) entry which is preliminary data.</text>
</comment>
<evidence type="ECO:0000256" key="6">
    <source>
        <dbReference type="ARBA" id="ARBA00022741"/>
    </source>
</evidence>
<evidence type="ECO:0000259" key="13">
    <source>
        <dbReference type="Pfam" id="PF00294"/>
    </source>
</evidence>
<comment type="catalytic activity">
    <reaction evidence="12">
        <text>D-ribose + ATP = D-ribose 5-phosphate + ADP + H(+)</text>
        <dbReference type="Rhea" id="RHEA:13697"/>
        <dbReference type="ChEBI" id="CHEBI:15378"/>
        <dbReference type="ChEBI" id="CHEBI:30616"/>
        <dbReference type="ChEBI" id="CHEBI:47013"/>
        <dbReference type="ChEBI" id="CHEBI:78346"/>
        <dbReference type="ChEBI" id="CHEBI:456216"/>
        <dbReference type="EC" id="2.7.1.15"/>
    </reaction>
</comment>
<dbReference type="InterPro" id="IPR029056">
    <property type="entry name" value="Ribokinase-like"/>
</dbReference>
<dbReference type="InterPro" id="IPR011611">
    <property type="entry name" value="PfkB_dom"/>
</dbReference>
<proteinExistence type="inferred from homology"/>
<comment type="cofactor">
    <cofactor evidence="12">
        <name>Mg(2+)</name>
        <dbReference type="ChEBI" id="CHEBI:18420"/>
    </cofactor>
    <text evidence="12">Requires a divalent cation, most likely magnesium in vivo, as an electrophilic catalyst to aid phosphoryl group transfer. It is the chelate of the metal and the nucleotide that is the actual substrate.</text>
</comment>
<dbReference type="PANTHER" id="PTHR10584:SF166">
    <property type="entry name" value="RIBOKINASE"/>
    <property type="match status" value="1"/>
</dbReference>
<feature type="binding site" evidence="12">
    <location>
        <begin position="240"/>
        <end position="241"/>
    </location>
    <ligand>
        <name>ATP</name>
        <dbReference type="ChEBI" id="CHEBI:30616"/>
    </ligand>
</feature>
<dbReference type="Proteomes" id="UP001597040">
    <property type="component" value="Unassembled WGS sequence"/>
</dbReference>
<comment type="similarity">
    <text evidence="12">Belongs to the carbohydrate kinase PfkB family. Ribokinase subfamily.</text>
</comment>
<dbReference type="GO" id="GO:0004747">
    <property type="term" value="F:ribokinase activity"/>
    <property type="evidence" value="ECO:0007669"/>
    <property type="project" value="UniProtKB-EC"/>
</dbReference>
<feature type="active site" description="Proton acceptor" evidence="12">
    <location>
        <position position="241"/>
    </location>
</feature>
<dbReference type="CDD" id="cd01174">
    <property type="entry name" value="ribokinase"/>
    <property type="match status" value="1"/>
</dbReference>
<dbReference type="InterPro" id="IPR002139">
    <property type="entry name" value="Ribo/fructo_kinase"/>
</dbReference>
<feature type="binding site" evidence="12">
    <location>
        <position position="237"/>
    </location>
    <ligand>
        <name>K(+)</name>
        <dbReference type="ChEBI" id="CHEBI:29103"/>
    </ligand>
</feature>
<dbReference type="RefSeq" id="WP_390364514.1">
    <property type="nucleotide sequence ID" value="NZ_JBHTKJ010000073.1"/>
</dbReference>
<keyword evidence="9 12" id="KW-0460">Magnesium</keyword>
<keyword evidence="5 12" id="KW-0479">Metal-binding</keyword>
<protein>
    <recommendedName>
        <fullName evidence="3 12">Ribokinase</fullName>
        <shortName evidence="12">RK</shortName>
        <ecNumber evidence="2 12">2.7.1.15</ecNumber>
    </recommendedName>
</protein>
<keyword evidence="11 12" id="KW-0119">Carbohydrate metabolism</keyword>
<feature type="binding site" evidence="12">
    <location>
        <position position="265"/>
    </location>
    <ligand>
        <name>ATP</name>
        <dbReference type="ChEBI" id="CHEBI:30616"/>
    </ligand>
</feature>
<evidence type="ECO:0000256" key="5">
    <source>
        <dbReference type="ARBA" id="ARBA00022723"/>
    </source>
</evidence>
<dbReference type="Pfam" id="PF00294">
    <property type="entry name" value="PfkB"/>
    <property type="match status" value="1"/>
</dbReference>
<dbReference type="EMBL" id="JBHTKJ010000073">
    <property type="protein sequence ID" value="MFD1040433.1"/>
    <property type="molecule type" value="Genomic_DNA"/>
</dbReference>
<feature type="binding site" evidence="12">
    <location>
        <position position="274"/>
    </location>
    <ligand>
        <name>K(+)</name>
        <dbReference type="ChEBI" id="CHEBI:29103"/>
    </ligand>
</feature>
<dbReference type="EC" id="2.7.1.15" evidence="2 12"/>
<feature type="binding site" evidence="12">
    <location>
        <begin position="42"/>
        <end position="46"/>
    </location>
    <ligand>
        <name>substrate</name>
    </ligand>
</feature>
<comment type="similarity">
    <text evidence="1">Belongs to the carbohydrate kinase pfkB family.</text>
</comment>
<evidence type="ECO:0000256" key="7">
    <source>
        <dbReference type="ARBA" id="ARBA00022777"/>
    </source>
</evidence>
<dbReference type="SUPFAM" id="SSF53613">
    <property type="entry name" value="Ribokinase-like"/>
    <property type="match status" value="1"/>
</dbReference>
<organism evidence="14 15">
    <name type="scientific">Virgibacillus byunsanensis</name>
    <dbReference type="NCBI Taxonomy" id="570945"/>
    <lineage>
        <taxon>Bacteria</taxon>
        <taxon>Bacillati</taxon>
        <taxon>Bacillota</taxon>
        <taxon>Bacilli</taxon>
        <taxon>Bacillales</taxon>
        <taxon>Bacillaceae</taxon>
        <taxon>Virgibacillus</taxon>
    </lineage>
</organism>
<evidence type="ECO:0000256" key="4">
    <source>
        <dbReference type="ARBA" id="ARBA00022679"/>
    </source>
</evidence>
<evidence type="ECO:0000256" key="11">
    <source>
        <dbReference type="ARBA" id="ARBA00023277"/>
    </source>
</evidence>
<keyword evidence="8 12" id="KW-0067">ATP-binding</keyword>
<evidence type="ECO:0000313" key="14">
    <source>
        <dbReference type="EMBL" id="MFD1040433.1"/>
    </source>
</evidence>
<dbReference type="InterPro" id="IPR011877">
    <property type="entry name" value="Ribokinase"/>
</dbReference>
<evidence type="ECO:0000256" key="1">
    <source>
        <dbReference type="ARBA" id="ARBA00005380"/>
    </source>
</evidence>
<feature type="binding site" evidence="12">
    <location>
        <position position="241"/>
    </location>
    <ligand>
        <name>substrate</name>
    </ligand>
</feature>
<feature type="binding site" evidence="12">
    <location>
        <position position="186"/>
    </location>
    <ligand>
        <name>ATP</name>
        <dbReference type="ChEBI" id="CHEBI:30616"/>
    </ligand>
</feature>
<gene>
    <name evidence="12 14" type="primary">rbsK</name>
    <name evidence="14" type="ORF">ACFQ3N_18825</name>
</gene>
<dbReference type="PROSITE" id="PS00584">
    <property type="entry name" value="PFKB_KINASES_2"/>
    <property type="match status" value="1"/>
</dbReference>
<reference evidence="15" key="1">
    <citation type="journal article" date="2019" name="Int. J. Syst. Evol. Microbiol.">
        <title>The Global Catalogue of Microorganisms (GCM) 10K type strain sequencing project: providing services to taxonomists for standard genome sequencing and annotation.</title>
        <authorList>
            <consortium name="The Broad Institute Genomics Platform"/>
            <consortium name="The Broad Institute Genome Sequencing Center for Infectious Disease"/>
            <person name="Wu L."/>
            <person name="Ma J."/>
        </authorList>
    </citation>
    <scope>NUCLEOTIDE SEQUENCE [LARGE SCALE GENOMIC DNA]</scope>
    <source>
        <strain evidence="15">CCUG 56754</strain>
    </source>
</reference>
<keyword evidence="4 12" id="KW-0808">Transferase</keyword>
<keyword evidence="7 12" id="KW-0418">Kinase</keyword>
<keyword evidence="10 12" id="KW-0630">Potassium</keyword>
<evidence type="ECO:0000256" key="3">
    <source>
        <dbReference type="ARBA" id="ARBA00016943"/>
    </source>
</evidence>
<keyword evidence="6 12" id="KW-0547">Nucleotide-binding</keyword>
<comment type="subcellular location">
    <subcellularLocation>
        <location evidence="12">Cytoplasm</location>
    </subcellularLocation>
</comment>
<name>A0ABW3LPU3_9BACI</name>
<comment type="pathway">
    <text evidence="12">Carbohydrate metabolism; D-ribose degradation; D-ribose 5-phosphate from beta-D-ribopyranose: step 2/2.</text>
</comment>
<evidence type="ECO:0000256" key="12">
    <source>
        <dbReference type="HAMAP-Rule" id="MF_01987"/>
    </source>
</evidence>
<keyword evidence="12" id="KW-0963">Cytoplasm</keyword>
<comment type="subunit">
    <text evidence="12">Homodimer.</text>
</comment>
<comment type="activity regulation">
    <text evidence="12">Activated by a monovalent cation that binds near, but not in, the active site. The most likely occupant of the site in vivo is potassium. Ion binding induces a conformational change that may alter substrate affinity.</text>
</comment>
<dbReference type="InterPro" id="IPR002173">
    <property type="entry name" value="Carboh/pur_kinase_PfkB_CS"/>
</dbReference>
<evidence type="ECO:0000256" key="10">
    <source>
        <dbReference type="ARBA" id="ARBA00022958"/>
    </source>
</evidence>
<feature type="binding site" evidence="12">
    <location>
        <position position="142"/>
    </location>
    <ligand>
        <name>substrate</name>
    </ligand>
</feature>
<evidence type="ECO:0000256" key="2">
    <source>
        <dbReference type="ARBA" id="ARBA00012035"/>
    </source>
</evidence>
<comment type="function">
    <text evidence="12">Catalyzes the phosphorylation of ribose at O-5 in a reaction requiring ATP and magnesium. The resulting D-ribose-5-phosphate can then be used either for sythesis of nucleotides, histidine, and tryptophan, or as a component of the pentose phosphate pathway.</text>
</comment>
<dbReference type="PRINTS" id="PR00990">
    <property type="entry name" value="RIBOKINASE"/>
</dbReference>
<comment type="caution">
    <text evidence="12">Lacks conserved residue(s) required for the propagation of feature annotation.</text>
</comment>
<dbReference type="PANTHER" id="PTHR10584">
    <property type="entry name" value="SUGAR KINASE"/>
    <property type="match status" value="1"/>
</dbReference>
<feature type="binding site" evidence="12">
    <location>
        <position position="276"/>
    </location>
    <ligand>
        <name>K(+)</name>
        <dbReference type="ChEBI" id="CHEBI:29103"/>
    </ligand>
</feature>
<feature type="binding site" evidence="12">
    <location>
        <position position="271"/>
    </location>
    <ligand>
        <name>K(+)</name>
        <dbReference type="ChEBI" id="CHEBI:29103"/>
    </ligand>
</feature>
<evidence type="ECO:0000256" key="9">
    <source>
        <dbReference type="ARBA" id="ARBA00022842"/>
    </source>
</evidence>
<feature type="domain" description="Carbohydrate kinase PfkB" evidence="13">
    <location>
        <begin position="7"/>
        <end position="283"/>
    </location>
</feature>
<feature type="binding site" evidence="12">
    <location>
        <begin position="14"/>
        <end position="16"/>
    </location>
    <ligand>
        <name>substrate</name>
    </ligand>
</feature>
<evidence type="ECO:0000256" key="8">
    <source>
        <dbReference type="ARBA" id="ARBA00022840"/>
    </source>
</evidence>
<dbReference type="Gene3D" id="3.40.1190.20">
    <property type="match status" value="1"/>
</dbReference>
<feature type="binding site" evidence="12">
    <location>
        <begin position="209"/>
        <end position="214"/>
    </location>
    <ligand>
        <name>ATP</name>
        <dbReference type="ChEBI" id="CHEBI:30616"/>
    </ligand>
</feature>
<feature type="binding site" evidence="12">
    <location>
        <position position="235"/>
    </location>
    <ligand>
        <name>K(+)</name>
        <dbReference type="ChEBI" id="CHEBI:29103"/>
    </ligand>
</feature>
<dbReference type="HAMAP" id="MF_01987">
    <property type="entry name" value="Ribokinase"/>
    <property type="match status" value="1"/>
</dbReference>
<sequence length="297" mass="31312">MGEKPAVCIVGSINMDLTITTNKMPMQGETVLGNDFATYPGGKGANQAVAAARLGANVNMIGAVGNDSFGKTLLNHLGAEGVNVEGIITNTDQPTGIANIILSEDDNRIIVAPGANNGVVSALIEKHRELIKQSDVVLLQLEIPMEAVVHTLKLANELNVPVIVNPAPYQTLPDALLTNAAFLTPNDIEVESIKKETLYDSIQEKLIVTQGDQGVQFFDNGKKQHVPSHQVVVKDTTGAGDTFNGALATQVGKGIPLKQAVEFANAAAALSITKLGAQSGMPQKQAVEQFLLERSDS</sequence>
<keyword evidence="15" id="KW-1185">Reference proteome</keyword>
<evidence type="ECO:0000313" key="15">
    <source>
        <dbReference type="Proteomes" id="UP001597040"/>
    </source>
</evidence>
<accession>A0ABW3LPU3</accession>